<comment type="subcellular location">
    <subcellularLocation>
        <location evidence="1">Cell inner membrane</location>
    </subcellularLocation>
</comment>
<dbReference type="SUPFAM" id="SSF158544">
    <property type="entry name" value="GspK insert domain-like"/>
    <property type="match status" value="1"/>
</dbReference>
<feature type="domain" description="T2SS protein K first SAM-like" evidence="10">
    <location>
        <begin position="123"/>
        <end position="209"/>
    </location>
</feature>
<keyword evidence="8" id="KW-1133">Transmembrane helix</keyword>
<evidence type="ECO:0000259" key="10">
    <source>
        <dbReference type="Pfam" id="PF21687"/>
    </source>
</evidence>
<keyword evidence="5" id="KW-0997">Cell inner membrane</keyword>
<dbReference type="Gene3D" id="1.10.40.60">
    <property type="entry name" value="EpsJ-like"/>
    <property type="match status" value="1"/>
</dbReference>
<dbReference type="PANTHER" id="PTHR38831">
    <property type="entry name" value="TYPE II SECRETION SYSTEM PROTEIN K"/>
    <property type="match status" value="1"/>
</dbReference>
<dbReference type="PANTHER" id="PTHR38831:SF2">
    <property type="entry name" value="TYPE II SECRETION SYSTEM PROTEIN K"/>
    <property type="match status" value="1"/>
</dbReference>
<comment type="caution">
    <text evidence="11">The sequence shown here is derived from an EMBL/GenBank/DDBJ whole genome shotgun (WGS) entry which is preliminary data.</text>
</comment>
<evidence type="ECO:0000256" key="2">
    <source>
        <dbReference type="ARBA" id="ARBA00007246"/>
    </source>
</evidence>
<dbReference type="Proteomes" id="UP000230859">
    <property type="component" value="Unassembled WGS sequence"/>
</dbReference>
<dbReference type="Pfam" id="PF21687">
    <property type="entry name" value="T2SSK_1st"/>
    <property type="match status" value="1"/>
</dbReference>
<evidence type="ECO:0000256" key="1">
    <source>
        <dbReference type="ARBA" id="ARBA00004533"/>
    </source>
</evidence>
<dbReference type="PIRSF" id="PIRSF002786">
    <property type="entry name" value="XcpX"/>
    <property type="match status" value="1"/>
</dbReference>
<protein>
    <recommendedName>
        <fullName evidence="10">T2SS protein K first SAM-like domain-containing protein</fullName>
    </recommendedName>
</protein>
<keyword evidence="9" id="KW-0472">Membrane</keyword>
<dbReference type="InterPro" id="IPR038072">
    <property type="entry name" value="GspK_central_sf"/>
</dbReference>
<evidence type="ECO:0000256" key="9">
    <source>
        <dbReference type="ARBA" id="ARBA00023136"/>
    </source>
</evidence>
<accession>A0A2H0LTP1</accession>
<keyword evidence="6" id="KW-0812">Transmembrane</keyword>
<organism evidence="11 12">
    <name type="scientific">Candidatus Abzuiibacterium crystallinum</name>
    <dbReference type="NCBI Taxonomy" id="1974748"/>
    <lineage>
        <taxon>Bacteria</taxon>
        <taxon>Pseudomonadati</taxon>
        <taxon>Candidatus Omnitrophota</taxon>
        <taxon>Candidatus Abzuiibacterium</taxon>
    </lineage>
</organism>
<keyword evidence="7" id="KW-0653">Protein transport</keyword>
<evidence type="ECO:0000256" key="7">
    <source>
        <dbReference type="ARBA" id="ARBA00022927"/>
    </source>
</evidence>
<dbReference type="EMBL" id="PCVY01000028">
    <property type="protein sequence ID" value="PIQ86865.1"/>
    <property type="molecule type" value="Genomic_DNA"/>
</dbReference>
<keyword evidence="3" id="KW-0813">Transport</keyword>
<dbReference type="AlphaFoldDB" id="A0A2H0LTP1"/>
<evidence type="ECO:0000256" key="4">
    <source>
        <dbReference type="ARBA" id="ARBA00022475"/>
    </source>
</evidence>
<evidence type="ECO:0000256" key="3">
    <source>
        <dbReference type="ARBA" id="ARBA00022448"/>
    </source>
</evidence>
<dbReference type="InterPro" id="IPR049031">
    <property type="entry name" value="T2SSK_SAM-like_1st"/>
</dbReference>
<dbReference type="GO" id="GO:0009306">
    <property type="term" value="P:protein secretion"/>
    <property type="evidence" value="ECO:0007669"/>
    <property type="project" value="InterPro"/>
</dbReference>
<dbReference type="InterPro" id="IPR005628">
    <property type="entry name" value="GspK"/>
</dbReference>
<evidence type="ECO:0000313" key="11">
    <source>
        <dbReference type="EMBL" id="PIQ86865.1"/>
    </source>
</evidence>
<comment type="similarity">
    <text evidence="2">Belongs to the GSP K family.</text>
</comment>
<keyword evidence="4" id="KW-1003">Cell membrane</keyword>
<evidence type="ECO:0000256" key="6">
    <source>
        <dbReference type="ARBA" id="ARBA00022692"/>
    </source>
</evidence>
<gene>
    <name evidence="11" type="ORF">COV74_03270</name>
</gene>
<reference evidence="11 12" key="1">
    <citation type="submission" date="2017-09" db="EMBL/GenBank/DDBJ databases">
        <title>Depth-based differentiation of microbial function through sediment-hosted aquifers and enrichment of novel symbionts in the deep terrestrial subsurface.</title>
        <authorList>
            <person name="Probst A.J."/>
            <person name="Ladd B."/>
            <person name="Jarett J.K."/>
            <person name="Geller-Mcgrath D.E."/>
            <person name="Sieber C.M."/>
            <person name="Emerson J.B."/>
            <person name="Anantharaman K."/>
            <person name="Thomas B.C."/>
            <person name="Malmstrom R."/>
            <person name="Stieglmeier M."/>
            <person name="Klingl A."/>
            <person name="Woyke T."/>
            <person name="Ryan C.M."/>
            <person name="Banfield J.F."/>
        </authorList>
    </citation>
    <scope>NUCLEOTIDE SEQUENCE [LARGE SCALE GENOMIC DNA]</scope>
    <source>
        <strain evidence="11">CG11_big_fil_rev_8_21_14_0_20_45_26</strain>
    </source>
</reference>
<name>A0A2H0LTP1_9BACT</name>
<sequence>MDKRGSLLILAIWVLLLLALFTSVVGRIVQGKLKMAQTFETKSKLRYIAEAGVQKAIQVLAMKDVQSQLPDVLNDGWSVNESAFHEIPVGDGYFTVGYQIGNTVYSGMIDEESKISLRLITSARILSNLFQLAGGLSKEEAAHIAYALLDWMDEDDHAYEAGAEKKYYMRLKPPYQPKNEPLDILEEMNFIRGMTPAIYERLSPYLTLYGSGLLNLNTASPIILVSIGMSESLVKKILRFRAGEDGVERTPDDHYFISLSSVAETLQNAFPLDDSEAQSLHDYVQSGLLTLQSSAYTVQSLARLRNRSEALLINCVTTRTGDILYWHEKFLSAN</sequence>
<proteinExistence type="inferred from homology"/>
<evidence type="ECO:0000313" key="12">
    <source>
        <dbReference type="Proteomes" id="UP000230859"/>
    </source>
</evidence>
<evidence type="ECO:0000256" key="5">
    <source>
        <dbReference type="ARBA" id="ARBA00022519"/>
    </source>
</evidence>
<evidence type="ECO:0000256" key="8">
    <source>
        <dbReference type="ARBA" id="ARBA00022989"/>
    </source>
</evidence>
<dbReference type="GO" id="GO:0005886">
    <property type="term" value="C:plasma membrane"/>
    <property type="evidence" value="ECO:0007669"/>
    <property type="project" value="UniProtKB-SubCell"/>
</dbReference>